<evidence type="ECO:0000313" key="2">
    <source>
        <dbReference type="Proteomes" id="UP000299102"/>
    </source>
</evidence>
<accession>A0A4C1USQ8</accession>
<dbReference type="EMBL" id="BGZK01000215">
    <property type="protein sequence ID" value="GBP29022.1"/>
    <property type="molecule type" value="Genomic_DNA"/>
</dbReference>
<comment type="caution">
    <text evidence="1">The sequence shown here is derived from an EMBL/GenBank/DDBJ whole genome shotgun (WGS) entry which is preliminary data.</text>
</comment>
<protein>
    <submittedName>
        <fullName evidence="1">Uncharacterized protein</fullName>
    </submittedName>
</protein>
<dbReference type="Proteomes" id="UP000299102">
    <property type="component" value="Unassembled WGS sequence"/>
</dbReference>
<dbReference type="AlphaFoldDB" id="A0A4C1USQ8"/>
<evidence type="ECO:0000313" key="1">
    <source>
        <dbReference type="EMBL" id="GBP29022.1"/>
    </source>
</evidence>
<organism evidence="1 2">
    <name type="scientific">Eumeta variegata</name>
    <name type="common">Bagworm moth</name>
    <name type="synonym">Eumeta japonica</name>
    <dbReference type="NCBI Taxonomy" id="151549"/>
    <lineage>
        <taxon>Eukaryota</taxon>
        <taxon>Metazoa</taxon>
        <taxon>Ecdysozoa</taxon>
        <taxon>Arthropoda</taxon>
        <taxon>Hexapoda</taxon>
        <taxon>Insecta</taxon>
        <taxon>Pterygota</taxon>
        <taxon>Neoptera</taxon>
        <taxon>Endopterygota</taxon>
        <taxon>Lepidoptera</taxon>
        <taxon>Glossata</taxon>
        <taxon>Ditrysia</taxon>
        <taxon>Tineoidea</taxon>
        <taxon>Psychidae</taxon>
        <taxon>Oiketicinae</taxon>
        <taxon>Eumeta</taxon>
    </lineage>
</organism>
<reference evidence="1 2" key="1">
    <citation type="journal article" date="2019" name="Commun. Biol.">
        <title>The bagworm genome reveals a unique fibroin gene that provides high tensile strength.</title>
        <authorList>
            <person name="Kono N."/>
            <person name="Nakamura H."/>
            <person name="Ohtoshi R."/>
            <person name="Tomita M."/>
            <person name="Numata K."/>
            <person name="Arakawa K."/>
        </authorList>
    </citation>
    <scope>NUCLEOTIDE SEQUENCE [LARGE SCALE GENOMIC DNA]</scope>
</reference>
<name>A0A4C1USQ8_EUMVA</name>
<sequence>MIANYFTQFFERRSAPSRGGGNFLGRRLERRRGLTTLFRRGMDGTCPNKNRLFAGNTPFDFGMRPPASRCAQFPASGIVWVGRRMKRILTECSPR</sequence>
<keyword evidence="2" id="KW-1185">Reference proteome</keyword>
<proteinExistence type="predicted"/>
<gene>
    <name evidence="1" type="ORF">EVAR_10837_1</name>
</gene>